<accession>A0A0C5VIV5</accession>
<name>A0A0C5VIV5_9GAMM</name>
<dbReference type="OrthoDB" id="7064637at2"/>
<reference evidence="1 2" key="1">
    <citation type="submission" date="2014-01" db="EMBL/GenBank/DDBJ databases">
        <title>Full genme sequencing of cellulolytic bacterium Gynuella sunshinyii YC6258T gen. nov., sp. nov.</title>
        <authorList>
            <person name="Khan H."/>
            <person name="Chung E.J."/>
            <person name="Chung Y.R."/>
        </authorList>
    </citation>
    <scope>NUCLEOTIDE SEQUENCE [LARGE SCALE GENOMIC DNA]</scope>
    <source>
        <strain evidence="1 2">YC6258</strain>
    </source>
</reference>
<dbReference type="STRING" id="1445510.YC6258_02153"/>
<protein>
    <submittedName>
        <fullName evidence="1">Uncharacterized protein</fullName>
    </submittedName>
</protein>
<keyword evidence="2" id="KW-1185">Reference proteome</keyword>
<proteinExistence type="predicted"/>
<evidence type="ECO:0000313" key="1">
    <source>
        <dbReference type="EMBL" id="AJQ94191.1"/>
    </source>
</evidence>
<dbReference type="KEGG" id="gsn:YC6258_02153"/>
<gene>
    <name evidence="1" type="ORF">YC6258_02153</name>
</gene>
<dbReference type="RefSeq" id="WP_144407602.1">
    <property type="nucleotide sequence ID" value="NZ_CP007142.1"/>
</dbReference>
<dbReference type="HOGENOM" id="CLU_2206328_0_0_6"/>
<dbReference type="EMBL" id="CP007142">
    <property type="protein sequence ID" value="AJQ94191.1"/>
    <property type="molecule type" value="Genomic_DNA"/>
</dbReference>
<sequence length="107" mass="12603">MINSKAKSINDVVDGFIDMLTNEELDEFKNFIPNPMIKQKIDFYDYVVSKFDLKNDGQWIVEKLSEEFPIESQLLGKYDSYGNRLLDWEVDMIIKLAREKLGLTFEK</sequence>
<organism evidence="1 2">
    <name type="scientific">Gynuella sunshinyii YC6258</name>
    <dbReference type="NCBI Taxonomy" id="1445510"/>
    <lineage>
        <taxon>Bacteria</taxon>
        <taxon>Pseudomonadati</taxon>
        <taxon>Pseudomonadota</taxon>
        <taxon>Gammaproteobacteria</taxon>
        <taxon>Oceanospirillales</taxon>
        <taxon>Saccharospirillaceae</taxon>
        <taxon>Gynuella</taxon>
    </lineage>
</organism>
<evidence type="ECO:0000313" key="2">
    <source>
        <dbReference type="Proteomes" id="UP000032266"/>
    </source>
</evidence>
<dbReference type="AlphaFoldDB" id="A0A0C5VIV5"/>
<dbReference type="Proteomes" id="UP000032266">
    <property type="component" value="Chromosome"/>
</dbReference>